<sequence length="37" mass="3972">MPEGWPRAFVLNPAEVDEIETRGEKTSYFAGAGCDAG</sequence>
<gene>
    <name evidence="1" type="ORF">ACPOL_1306</name>
</gene>
<keyword evidence="2" id="KW-1185">Reference proteome</keyword>
<dbReference type="KEGG" id="abas:ACPOL_1306"/>
<accession>A0A2Z5FVX5</accession>
<evidence type="ECO:0000313" key="2">
    <source>
        <dbReference type="Proteomes" id="UP000253606"/>
    </source>
</evidence>
<organism evidence="1 2">
    <name type="scientific">Acidisarcina polymorpha</name>
    <dbReference type="NCBI Taxonomy" id="2211140"/>
    <lineage>
        <taxon>Bacteria</taxon>
        <taxon>Pseudomonadati</taxon>
        <taxon>Acidobacteriota</taxon>
        <taxon>Terriglobia</taxon>
        <taxon>Terriglobales</taxon>
        <taxon>Acidobacteriaceae</taxon>
        <taxon>Acidisarcina</taxon>
    </lineage>
</organism>
<evidence type="ECO:0000313" key="1">
    <source>
        <dbReference type="EMBL" id="AXC10654.1"/>
    </source>
</evidence>
<dbReference type="EMBL" id="CP030840">
    <property type="protein sequence ID" value="AXC10654.1"/>
    <property type="molecule type" value="Genomic_DNA"/>
</dbReference>
<name>A0A2Z5FVX5_9BACT</name>
<proteinExistence type="predicted"/>
<dbReference type="Proteomes" id="UP000253606">
    <property type="component" value="Chromosome"/>
</dbReference>
<dbReference type="AlphaFoldDB" id="A0A2Z5FVX5"/>
<reference evidence="1 2" key="1">
    <citation type="journal article" date="2018" name="Front. Microbiol.">
        <title>Hydrolytic Capabilities as a Key to Environmental Success: Chitinolytic and Cellulolytic Acidobacteria From Acidic Sub-arctic Soils and Boreal Peatlands.</title>
        <authorList>
            <person name="Belova S.E."/>
            <person name="Ravin N.V."/>
            <person name="Pankratov T.A."/>
            <person name="Rakitin A.L."/>
            <person name="Ivanova A.A."/>
            <person name="Beletsky A.V."/>
            <person name="Mardanov A.V."/>
            <person name="Sinninghe Damste J.S."/>
            <person name="Dedysh S.N."/>
        </authorList>
    </citation>
    <scope>NUCLEOTIDE SEQUENCE [LARGE SCALE GENOMIC DNA]</scope>
    <source>
        <strain evidence="1 2">SBC82</strain>
    </source>
</reference>
<protein>
    <submittedName>
        <fullName evidence="1">Uncharacterized protein</fullName>
    </submittedName>
</protein>